<evidence type="ECO:0000313" key="2">
    <source>
        <dbReference type="Proteomes" id="UP001054252"/>
    </source>
</evidence>
<dbReference type="Proteomes" id="UP001054252">
    <property type="component" value="Unassembled WGS sequence"/>
</dbReference>
<proteinExistence type="predicted"/>
<reference evidence="1 2" key="1">
    <citation type="journal article" date="2021" name="Commun. Biol.">
        <title>The genome of Shorea leprosula (Dipterocarpaceae) highlights the ecological relevance of drought in aseasonal tropical rainforests.</title>
        <authorList>
            <person name="Ng K.K.S."/>
            <person name="Kobayashi M.J."/>
            <person name="Fawcett J.A."/>
            <person name="Hatakeyama M."/>
            <person name="Paape T."/>
            <person name="Ng C.H."/>
            <person name="Ang C.C."/>
            <person name="Tnah L.H."/>
            <person name="Lee C.T."/>
            <person name="Nishiyama T."/>
            <person name="Sese J."/>
            <person name="O'Brien M.J."/>
            <person name="Copetti D."/>
            <person name="Mohd Noor M.I."/>
            <person name="Ong R.C."/>
            <person name="Putra M."/>
            <person name="Sireger I.Z."/>
            <person name="Indrioko S."/>
            <person name="Kosugi Y."/>
            <person name="Izuno A."/>
            <person name="Isagi Y."/>
            <person name="Lee S.L."/>
            <person name="Shimizu K.K."/>
        </authorList>
    </citation>
    <scope>NUCLEOTIDE SEQUENCE [LARGE SCALE GENOMIC DNA]</scope>
    <source>
        <strain evidence="1">214</strain>
    </source>
</reference>
<gene>
    <name evidence="1" type="ORF">SLEP1_g36978</name>
</gene>
<accession>A0AAV5KTE9</accession>
<dbReference type="EMBL" id="BPVZ01000077">
    <property type="protein sequence ID" value="GKV27858.1"/>
    <property type="molecule type" value="Genomic_DNA"/>
</dbReference>
<evidence type="ECO:0000313" key="1">
    <source>
        <dbReference type="EMBL" id="GKV27858.1"/>
    </source>
</evidence>
<protein>
    <submittedName>
        <fullName evidence="1">Uncharacterized protein</fullName>
    </submittedName>
</protein>
<dbReference type="AlphaFoldDB" id="A0AAV5KTE9"/>
<keyword evidence="2" id="KW-1185">Reference proteome</keyword>
<sequence length="51" mass="5602">MGEDAAPSAGNGRHSCNSCHLNSECVYTVEDKRRGKDDKLLDSVNFFEVKA</sequence>
<comment type="caution">
    <text evidence="1">The sequence shown here is derived from an EMBL/GenBank/DDBJ whole genome shotgun (WGS) entry which is preliminary data.</text>
</comment>
<organism evidence="1 2">
    <name type="scientific">Rubroshorea leprosula</name>
    <dbReference type="NCBI Taxonomy" id="152421"/>
    <lineage>
        <taxon>Eukaryota</taxon>
        <taxon>Viridiplantae</taxon>
        <taxon>Streptophyta</taxon>
        <taxon>Embryophyta</taxon>
        <taxon>Tracheophyta</taxon>
        <taxon>Spermatophyta</taxon>
        <taxon>Magnoliopsida</taxon>
        <taxon>eudicotyledons</taxon>
        <taxon>Gunneridae</taxon>
        <taxon>Pentapetalae</taxon>
        <taxon>rosids</taxon>
        <taxon>malvids</taxon>
        <taxon>Malvales</taxon>
        <taxon>Dipterocarpaceae</taxon>
        <taxon>Rubroshorea</taxon>
    </lineage>
</organism>
<name>A0AAV5KTE9_9ROSI</name>